<feature type="compositionally biased region" description="Polar residues" evidence="2">
    <location>
        <begin position="34"/>
        <end position="45"/>
    </location>
</feature>
<evidence type="ECO:0000256" key="1">
    <source>
        <dbReference type="SAM" id="Coils"/>
    </source>
</evidence>
<gene>
    <name evidence="3" type="ORF">GQ607_017131</name>
</gene>
<feature type="region of interest" description="Disordered" evidence="2">
    <location>
        <begin position="278"/>
        <end position="299"/>
    </location>
</feature>
<feature type="region of interest" description="Disordered" evidence="2">
    <location>
        <begin position="117"/>
        <end position="137"/>
    </location>
</feature>
<sequence length="697" mass="78102">MEGRRTHTEAKDPERSSKGKGIQVPARRTARLSRVNQKLPTTNRPKVSFERRLSDRFEPRRNSLSSEDDKVYDRGRPINPGLTDVVAPYYPEPEFGTHYRNGASSALRQHPRYYSHQFQAPAAVATTKEDPESERNRHNINQILQRVAAEDQRRREETIQETTLKVAVESTAEAMRVAHHKAQKDIESASIKADIMAREKAEKTERERKAYEERIRRQVEQEVAVKNAEKEALREQITAEVQESERKKAEEAARNAAYWHRMTQAAAAEAVNYFYQSRSSPSHDSEYHSRGRGPGPFGVAQSISELELDADVSFNHETSAQRQKYAYQAPEYSSGGDVSDEISVNVFQSFPRRRRHPVPPPVPSAPSPPRSHDPRWTFSSPEHDNVRSRAASASGFAPKEEKSVLSSHLRGQRAEVSEQHSRAGPCLDADFNEVRNGSKAYAVSEDEDDEETYTSARTSPAPQEDLNHCDETHCLNRESSALPEKTKLEDLGSLGNGMDVSDSGNERPQHCGDGEGQQRQDQTNVGKTPLFSTPGEELRLPRPDPGISETSFFTRQASIPLPQSQQVSSDRQAADTVQRRHTSAGTQIPEDEEGYRKSYSQYLASQDQPLSAMPFFPYGAYQLHAPHHQYAPGGEPFEAFQNPRSDHAPIPMMPMMVFAMAPIQYQYPPVLPGTPIYRGGPGQSPGSRSHGQFPPGS</sequence>
<evidence type="ECO:0000313" key="4">
    <source>
        <dbReference type="Proteomes" id="UP000434172"/>
    </source>
</evidence>
<feature type="compositionally biased region" description="Basic and acidic residues" evidence="2">
    <location>
        <begin position="1"/>
        <end position="17"/>
    </location>
</feature>
<feature type="region of interest" description="Disordered" evidence="2">
    <location>
        <begin position="674"/>
        <end position="697"/>
    </location>
</feature>
<accession>A0A8H3VWX7</accession>
<protein>
    <submittedName>
        <fullName evidence="3">Uncharacterized protein</fullName>
    </submittedName>
</protein>
<feature type="compositionally biased region" description="Polar residues" evidence="2">
    <location>
        <begin position="548"/>
        <end position="571"/>
    </location>
</feature>
<dbReference type="EMBL" id="WOWK01000193">
    <property type="protein sequence ID" value="KAF0315644.1"/>
    <property type="molecule type" value="Genomic_DNA"/>
</dbReference>
<feature type="compositionally biased region" description="Basic and acidic residues" evidence="2">
    <location>
        <begin position="504"/>
        <end position="518"/>
    </location>
</feature>
<name>A0A8H3VWX7_9PEZI</name>
<feature type="region of interest" description="Disordered" evidence="2">
    <location>
        <begin position="350"/>
        <end position="596"/>
    </location>
</feature>
<feature type="compositionally biased region" description="Basic and acidic residues" evidence="2">
    <location>
        <begin position="370"/>
        <end position="387"/>
    </location>
</feature>
<proteinExistence type="predicted"/>
<evidence type="ECO:0000313" key="3">
    <source>
        <dbReference type="EMBL" id="KAF0315644.1"/>
    </source>
</evidence>
<feature type="region of interest" description="Disordered" evidence="2">
    <location>
        <begin position="1"/>
        <end position="85"/>
    </location>
</feature>
<feature type="compositionally biased region" description="Pro residues" evidence="2">
    <location>
        <begin position="358"/>
        <end position="369"/>
    </location>
</feature>
<dbReference type="Proteomes" id="UP000434172">
    <property type="component" value="Unassembled WGS sequence"/>
</dbReference>
<feature type="compositionally biased region" description="Basic and acidic residues" evidence="2">
    <location>
        <begin position="465"/>
        <end position="476"/>
    </location>
</feature>
<feature type="compositionally biased region" description="Basic and acidic residues" evidence="2">
    <location>
        <begin position="47"/>
        <end position="76"/>
    </location>
</feature>
<comment type="caution">
    <text evidence="3">The sequence shown here is derived from an EMBL/GenBank/DDBJ whole genome shotgun (WGS) entry which is preliminary data.</text>
</comment>
<keyword evidence="4" id="KW-1185">Reference proteome</keyword>
<reference evidence="3 4" key="1">
    <citation type="submission" date="2019-12" db="EMBL/GenBank/DDBJ databases">
        <title>A genome sequence resource for the geographically widespread anthracnose pathogen Colletotrichum asianum.</title>
        <authorList>
            <person name="Meng Y."/>
        </authorList>
    </citation>
    <scope>NUCLEOTIDE SEQUENCE [LARGE SCALE GENOMIC DNA]</scope>
    <source>
        <strain evidence="3 4">ICMP 18580</strain>
    </source>
</reference>
<evidence type="ECO:0000256" key="2">
    <source>
        <dbReference type="SAM" id="MobiDB-lite"/>
    </source>
</evidence>
<keyword evidence="1" id="KW-0175">Coiled coil</keyword>
<feature type="coiled-coil region" evidence="1">
    <location>
        <begin position="194"/>
        <end position="254"/>
    </location>
</feature>
<feature type="compositionally biased region" description="Basic and acidic residues" evidence="2">
    <location>
        <begin position="127"/>
        <end position="137"/>
    </location>
</feature>
<feature type="compositionally biased region" description="Low complexity" evidence="2">
    <location>
        <begin position="684"/>
        <end position="697"/>
    </location>
</feature>
<dbReference type="AlphaFoldDB" id="A0A8H3VWX7"/>
<feature type="compositionally biased region" description="Basic and acidic residues" evidence="2">
    <location>
        <begin position="412"/>
        <end position="421"/>
    </location>
</feature>
<organism evidence="3 4">
    <name type="scientific">Colletotrichum asianum</name>
    <dbReference type="NCBI Taxonomy" id="702518"/>
    <lineage>
        <taxon>Eukaryota</taxon>
        <taxon>Fungi</taxon>
        <taxon>Dikarya</taxon>
        <taxon>Ascomycota</taxon>
        <taxon>Pezizomycotina</taxon>
        <taxon>Sordariomycetes</taxon>
        <taxon>Hypocreomycetidae</taxon>
        <taxon>Glomerellales</taxon>
        <taxon>Glomerellaceae</taxon>
        <taxon>Colletotrichum</taxon>
        <taxon>Colletotrichum gloeosporioides species complex</taxon>
    </lineage>
</organism>